<evidence type="ECO:0000313" key="4">
    <source>
        <dbReference type="Proteomes" id="UP000240971"/>
    </source>
</evidence>
<dbReference type="PANTHER" id="PTHR43428">
    <property type="entry name" value="ARSENATE REDUCTASE"/>
    <property type="match status" value="1"/>
</dbReference>
<proteinExistence type="predicted"/>
<dbReference type="GO" id="GO:0046685">
    <property type="term" value="P:response to arsenic-containing substance"/>
    <property type="evidence" value="ECO:0007669"/>
    <property type="project" value="UniProtKB-KW"/>
</dbReference>
<name>A0A2P8HVP2_CHINA</name>
<dbReference type="OrthoDB" id="9799096at2"/>
<dbReference type="CDD" id="cd16345">
    <property type="entry name" value="LMWP_ArsC"/>
    <property type="match status" value="1"/>
</dbReference>
<dbReference type="Proteomes" id="UP000240971">
    <property type="component" value="Unassembled WGS sequence"/>
</dbReference>
<feature type="domain" description="Phosphotyrosine protein phosphatase I" evidence="2">
    <location>
        <begin position="2"/>
        <end position="135"/>
    </location>
</feature>
<sequence>MKRILVLCTGNSCRSQIAHGYLQHFAGDKAVIYSAGVETHGVNPKAIQVMAEDGIDISSHTSNNINEYRDVDFDMVITVCDNAKERCPFFPSKAEKLHHNFPDPAKAVGSAEEIMESFRAVREEIKQYCEQFVKERI</sequence>
<dbReference type="InterPro" id="IPR023485">
    <property type="entry name" value="Ptyr_pPase"/>
</dbReference>
<dbReference type="Gene3D" id="3.40.50.2300">
    <property type="match status" value="1"/>
</dbReference>
<dbReference type="Pfam" id="PF01451">
    <property type="entry name" value="LMWPc"/>
    <property type="match status" value="1"/>
</dbReference>
<dbReference type="PANTHER" id="PTHR43428:SF1">
    <property type="entry name" value="ARSENATE REDUCTASE"/>
    <property type="match status" value="1"/>
</dbReference>
<protein>
    <submittedName>
        <fullName evidence="3">Protein tyrosine phosphatase</fullName>
    </submittedName>
</protein>
<evidence type="ECO:0000256" key="1">
    <source>
        <dbReference type="ARBA" id="ARBA00022849"/>
    </source>
</evidence>
<dbReference type="EMBL" id="PYAW01000001">
    <property type="protein sequence ID" value="PSL50286.1"/>
    <property type="molecule type" value="Genomic_DNA"/>
</dbReference>
<dbReference type="SUPFAM" id="SSF52788">
    <property type="entry name" value="Phosphotyrosine protein phosphatases I"/>
    <property type="match status" value="1"/>
</dbReference>
<evidence type="ECO:0000259" key="2">
    <source>
        <dbReference type="SMART" id="SM00226"/>
    </source>
</evidence>
<evidence type="ECO:0000313" key="3">
    <source>
        <dbReference type="EMBL" id="PSL50286.1"/>
    </source>
</evidence>
<keyword evidence="1" id="KW-0059">Arsenical resistance</keyword>
<dbReference type="RefSeq" id="WP_106527441.1">
    <property type="nucleotide sequence ID" value="NZ_PYAW01000001.1"/>
</dbReference>
<organism evidence="3 4">
    <name type="scientific">Chitinophaga niastensis</name>
    <dbReference type="NCBI Taxonomy" id="536980"/>
    <lineage>
        <taxon>Bacteria</taxon>
        <taxon>Pseudomonadati</taxon>
        <taxon>Bacteroidota</taxon>
        <taxon>Chitinophagia</taxon>
        <taxon>Chitinophagales</taxon>
        <taxon>Chitinophagaceae</taxon>
        <taxon>Chitinophaga</taxon>
    </lineage>
</organism>
<dbReference type="SMART" id="SM00226">
    <property type="entry name" value="LMWPc"/>
    <property type="match status" value="1"/>
</dbReference>
<accession>A0A2P8HVP2</accession>
<dbReference type="AlphaFoldDB" id="A0A2P8HVP2"/>
<gene>
    <name evidence="3" type="ORF">CLV51_1011630</name>
</gene>
<comment type="caution">
    <text evidence="3">The sequence shown here is derived from an EMBL/GenBank/DDBJ whole genome shotgun (WGS) entry which is preliminary data.</text>
</comment>
<reference evidence="3 4" key="1">
    <citation type="submission" date="2018-03" db="EMBL/GenBank/DDBJ databases">
        <title>Genomic Encyclopedia of Archaeal and Bacterial Type Strains, Phase II (KMG-II): from individual species to whole genera.</title>
        <authorList>
            <person name="Goeker M."/>
        </authorList>
    </citation>
    <scope>NUCLEOTIDE SEQUENCE [LARGE SCALE GENOMIC DNA]</scope>
    <source>
        <strain evidence="3 4">DSM 24859</strain>
    </source>
</reference>
<keyword evidence="4" id="KW-1185">Reference proteome</keyword>
<dbReference type="InterPro" id="IPR036196">
    <property type="entry name" value="Ptyr_pPase_sf"/>
</dbReference>